<keyword evidence="3 5" id="KW-0808">Transferase</keyword>
<dbReference type="CDD" id="cd02440">
    <property type="entry name" value="AdoMet_MTases"/>
    <property type="match status" value="1"/>
</dbReference>
<dbReference type="STRING" id="50429.A0A2B4SQ60"/>
<protein>
    <submittedName>
        <fullName evidence="5">Putative methyltransferase-like protein 15</fullName>
    </submittedName>
</protein>
<comment type="similarity">
    <text evidence="1">Belongs to the methyltransferase superfamily. RsmH family.</text>
</comment>
<dbReference type="GO" id="GO:0071424">
    <property type="term" value="F:rRNA (cytosine-N4-)-methyltransferase activity"/>
    <property type="evidence" value="ECO:0007669"/>
    <property type="project" value="TreeGrafter"/>
</dbReference>
<dbReference type="GO" id="GO:0070475">
    <property type="term" value="P:rRNA base methylation"/>
    <property type="evidence" value="ECO:0007669"/>
    <property type="project" value="TreeGrafter"/>
</dbReference>
<dbReference type="InterPro" id="IPR029063">
    <property type="entry name" value="SAM-dependent_MTases_sf"/>
</dbReference>
<gene>
    <name evidence="5" type="primary">METTL15</name>
    <name evidence="5" type="ORF">AWC38_SpisGene4522</name>
</gene>
<evidence type="ECO:0000256" key="4">
    <source>
        <dbReference type="ARBA" id="ARBA00022691"/>
    </source>
</evidence>
<dbReference type="PANTHER" id="PTHR11265">
    <property type="entry name" value="S-ADENOSYL-METHYLTRANSFERASE MRAW"/>
    <property type="match status" value="1"/>
</dbReference>
<dbReference type="PANTHER" id="PTHR11265:SF0">
    <property type="entry name" value="12S RRNA N4-METHYLCYTIDINE METHYLTRANSFERASE"/>
    <property type="match status" value="1"/>
</dbReference>
<evidence type="ECO:0000256" key="3">
    <source>
        <dbReference type="ARBA" id="ARBA00022679"/>
    </source>
</evidence>
<dbReference type="InterPro" id="IPR023397">
    <property type="entry name" value="SAM-dep_MeTrfase_MraW_recog"/>
</dbReference>
<evidence type="ECO:0000313" key="6">
    <source>
        <dbReference type="Proteomes" id="UP000225706"/>
    </source>
</evidence>
<proteinExistence type="inferred from homology"/>
<dbReference type="Gene3D" id="1.10.150.170">
    <property type="entry name" value="Putative methyltransferase TM0872, insert domain"/>
    <property type="match status" value="1"/>
</dbReference>
<keyword evidence="6" id="KW-1185">Reference proteome</keyword>
<keyword evidence="4" id="KW-0949">S-adenosyl-L-methionine</keyword>
<dbReference type="AlphaFoldDB" id="A0A2B4SQ60"/>
<evidence type="ECO:0000256" key="1">
    <source>
        <dbReference type="ARBA" id="ARBA00010396"/>
    </source>
</evidence>
<organism evidence="5 6">
    <name type="scientific">Stylophora pistillata</name>
    <name type="common">Smooth cauliflower coral</name>
    <dbReference type="NCBI Taxonomy" id="50429"/>
    <lineage>
        <taxon>Eukaryota</taxon>
        <taxon>Metazoa</taxon>
        <taxon>Cnidaria</taxon>
        <taxon>Anthozoa</taxon>
        <taxon>Hexacorallia</taxon>
        <taxon>Scleractinia</taxon>
        <taxon>Astrocoeniina</taxon>
        <taxon>Pocilloporidae</taxon>
        <taxon>Stylophora</taxon>
    </lineage>
</organism>
<dbReference type="HAMAP" id="MF_01007">
    <property type="entry name" value="16SrRNA_methyltr_H"/>
    <property type="match status" value="1"/>
</dbReference>
<dbReference type="Proteomes" id="UP000225706">
    <property type="component" value="Unassembled WGS sequence"/>
</dbReference>
<reference evidence="6" key="1">
    <citation type="journal article" date="2017" name="bioRxiv">
        <title>Comparative analysis of the genomes of Stylophora pistillata and Acropora digitifera provides evidence for extensive differences between species of corals.</title>
        <authorList>
            <person name="Voolstra C.R."/>
            <person name="Li Y."/>
            <person name="Liew Y.J."/>
            <person name="Baumgarten S."/>
            <person name="Zoccola D."/>
            <person name="Flot J.-F."/>
            <person name="Tambutte S."/>
            <person name="Allemand D."/>
            <person name="Aranda M."/>
        </authorList>
    </citation>
    <scope>NUCLEOTIDE SEQUENCE [LARGE SCALE GENOMIC DNA]</scope>
</reference>
<comment type="caution">
    <text evidence="5">The sequence shown here is derived from an EMBL/GenBank/DDBJ whole genome shotgun (WGS) entry which is preliminary data.</text>
</comment>
<name>A0A2B4SQ60_STYPI</name>
<dbReference type="SUPFAM" id="SSF53335">
    <property type="entry name" value="S-adenosyl-L-methionine-dependent methyltransferases"/>
    <property type="match status" value="1"/>
</dbReference>
<dbReference type="Gene3D" id="3.40.50.150">
    <property type="entry name" value="Vaccinia Virus protein VP39"/>
    <property type="match status" value="1"/>
</dbReference>
<dbReference type="EMBL" id="LSMT01000047">
    <property type="protein sequence ID" value="PFX30637.1"/>
    <property type="molecule type" value="Genomic_DNA"/>
</dbReference>
<dbReference type="SUPFAM" id="SSF81799">
    <property type="entry name" value="Putative methyltransferase TM0872, insert domain"/>
    <property type="match status" value="1"/>
</dbReference>
<keyword evidence="2 5" id="KW-0489">Methyltransferase</keyword>
<dbReference type="OrthoDB" id="16290at2759"/>
<accession>A0A2B4SQ60</accession>
<evidence type="ECO:0000313" key="5">
    <source>
        <dbReference type="EMBL" id="PFX30637.1"/>
    </source>
</evidence>
<dbReference type="Pfam" id="PF01795">
    <property type="entry name" value="Methyltransf_5"/>
    <property type="match status" value="1"/>
</dbReference>
<dbReference type="InterPro" id="IPR002903">
    <property type="entry name" value="RsmH"/>
</dbReference>
<evidence type="ECO:0000256" key="2">
    <source>
        <dbReference type="ARBA" id="ARBA00022603"/>
    </source>
</evidence>
<dbReference type="NCBIfam" id="TIGR00006">
    <property type="entry name" value="16S rRNA (cytosine(1402)-N(4))-methyltransferase RsmH"/>
    <property type="match status" value="1"/>
</dbReference>
<sequence>MLPKLFPDSKIEHFKYSAAAALKTTCMINGTIAPHFLRETENIMKCSPFSMLTDGSNDTGLEKMNPLTVKIFDANTGRVESRFLDICATKGTDSATEASIFQKIDDVLSLHGISWSKCVGFDVDNTNVNLGSRNSNMTRVKQRSQSCYFMGCLCHLIHNIACKASEAFCDTSKFSLEEMCVDANYYFDKSCSEKDDETASFKTAVLPTFTFPNKFLQREDPCIYAAHGQLNEFVRLLLGKFVQIEKIKTAKTVDKTLRYFCTQGDSHTVHVPVMLKECLSFLAPRDGQVFIDATFGSGGHTAAILSSAKCKVYAFDRDPDAIEIANILSERPEFKGRLIPILGKYSNIFEILKSQRVKKESVNGILLDVGASSIQFDNPDRGFSFYKDGPLDMRMGVKGTTLESVGGKRLLMTAADVVNSINETELTAVLRQYGQEKEAVRISRAIVKARSKMPILFTRQLAAIVTAAVRHSRSDRFARPIHPATRTFQALRILVNDELNELQCVLKAAHKLLRPGGRLVVISFHALEDSLVRHFFKDANSEVSYMRSKTNVAGKAKTSAWLPLHKKVIYPTDEEVYLNPRSRSAKLRAAVKVDNLVMDLTELTSWLDKNSGETFYNGSTPV</sequence>